<proteinExistence type="predicted"/>
<protein>
    <submittedName>
        <fullName evidence="1">Uncharacterized protein</fullName>
    </submittedName>
</protein>
<organism evidence="1 2">
    <name type="scientific">Hyaloperonospora arabidopsidis (strain Emoy2)</name>
    <name type="common">Downy mildew agent</name>
    <name type="synonym">Peronospora arabidopsidis</name>
    <dbReference type="NCBI Taxonomy" id="559515"/>
    <lineage>
        <taxon>Eukaryota</taxon>
        <taxon>Sar</taxon>
        <taxon>Stramenopiles</taxon>
        <taxon>Oomycota</taxon>
        <taxon>Peronosporomycetes</taxon>
        <taxon>Peronosporales</taxon>
        <taxon>Peronosporaceae</taxon>
        <taxon>Hyaloperonospora</taxon>
    </lineage>
</organism>
<name>M4BC01_HYAAE</name>
<dbReference type="AlphaFoldDB" id="M4BC01"/>
<dbReference type="VEuPathDB" id="FungiDB:HpaG803816"/>
<reference evidence="2" key="1">
    <citation type="journal article" date="2010" name="Science">
        <title>Signatures of adaptation to obligate biotrophy in the Hyaloperonospora arabidopsidis genome.</title>
        <authorList>
            <person name="Baxter L."/>
            <person name="Tripathy S."/>
            <person name="Ishaque N."/>
            <person name="Boot N."/>
            <person name="Cabral A."/>
            <person name="Kemen E."/>
            <person name="Thines M."/>
            <person name="Ah-Fong A."/>
            <person name="Anderson R."/>
            <person name="Badejoko W."/>
            <person name="Bittner-Eddy P."/>
            <person name="Boore J.L."/>
            <person name="Chibucos M.C."/>
            <person name="Coates M."/>
            <person name="Dehal P."/>
            <person name="Delehaunty K."/>
            <person name="Dong S."/>
            <person name="Downton P."/>
            <person name="Dumas B."/>
            <person name="Fabro G."/>
            <person name="Fronick C."/>
            <person name="Fuerstenberg S.I."/>
            <person name="Fulton L."/>
            <person name="Gaulin E."/>
            <person name="Govers F."/>
            <person name="Hughes L."/>
            <person name="Humphray S."/>
            <person name="Jiang R.H."/>
            <person name="Judelson H."/>
            <person name="Kamoun S."/>
            <person name="Kyung K."/>
            <person name="Meijer H."/>
            <person name="Minx P."/>
            <person name="Morris P."/>
            <person name="Nelson J."/>
            <person name="Phuntumart V."/>
            <person name="Qutob D."/>
            <person name="Rehmany A."/>
            <person name="Rougon-Cardoso A."/>
            <person name="Ryden P."/>
            <person name="Torto-Alalibo T."/>
            <person name="Studholme D."/>
            <person name="Wang Y."/>
            <person name="Win J."/>
            <person name="Wood J."/>
            <person name="Clifton S.W."/>
            <person name="Rogers J."/>
            <person name="Van den Ackerveken G."/>
            <person name="Jones J.D."/>
            <person name="McDowell J.M."/>
            <person name="Beynon J."/>
            <person name="Tyler B.M."/>
        </authorList>
    </citation>
    <scope>NUCLEOTIDE SEQUENCE [LARGE SCALE GENOMIC DNA]</scope>
    <source>
        <strain evidence="2">Emoy2</strain>
    </source>
</reference>
<sequence length="91" mass="9396">MAATAVGKWASFSNWRAQVAGDILPSGKAGVDVYLNPARRCDTAGSFTVADSMWASGADVVRGVHCDPLGSSIAGYVAATESLLRHRLSAA</sequence>
<evidence type="ECO:0000313" key="1">
    <source>
        <dbReference type="EnsemblProtists" id="HpaP803816"/>
    </source>
</evidence>
<evidence type="ECO:0000313" key="2">
    <source>
        <dbReference type="Proteomes" id="UP000011713"/>
    </source>
</evidence>
<dbReference type="Proteomes" id="UP000011713">
    <property type="component" value="Unassembled WGS sequence"/>
</dbReference>
<accession>M4BC01</accession>
<keyword evidence="2" id="KW-1185">Reference proteome</keyword>
<dbReference type="HOGENOM" id="CLU_2431686_0_0_1"/>
<dbReference type="EMBL" id="JH598116">
    <property type="status" value="NOT_ANNOTATED_CDS"/>
    <property type="molecule type" value="Genomic_DNA"/>
</dbReference>
<dbReference type="InParanoid" id="M4BC01"/>
<dbReference type="EnsemblProtists" id="HpaT803816">
    <property type="protein sequence ID" value="HpaP803816"/>
    <property type="gene ID" value="HpaG803816"/>
</dbReference>
<reference evidence="1" key="2">
    <citation type="submission" date="2015-06" db="UniProtKB">
        <authorList>
            <consortium name="EnsemblProtists"/>
        </authorList>
    </citation>
    <scope>IDENTIFICATION</scope>
    <source>
        <strain evidence="1">Emoy2</strain>
    </source>
</reference>